<evidence type="ECO:0000313" key="11">
    <source>
        <dbReference type="Proteomes" id="UP000696485"/>
    </source>
</evidence>
<keyword evidence="3" id="KW-0808">Transferase</keyword>
<evidence type="ECO:0000256" key="8">
    <source>
        <dbReference type="ARBA" id="ARBA00026232"/>
    </source>
</evidence>
<dbReference type="InterPro" id="IPR019378">
    <property type="entry name" value="GDP-Fuc_O-FucTrfase"/>
</dbReference>
<dbReference type="Proteomes" id="UP000696485">
    <property type="component" value="Unassembled WGS sequence"/>
</dbReference>
<reference evidence="10" key="1">
    <citation type="journal article" date="2020" name="Fungal Divers.">
        <title>Resolving the Mortierellaceae phylogeny through synthesis of multi-gene phylogenetics and phylogenomics.</title>
        <authorList>
            <person name="Vandepol N."/>
            <person name="Liber J."/>
            <person name="Desiro A."/>
            <person name="Na H."/>
            <person name="Kennedy M."/>
            <person name="Barry K."/>
            <person name="Grigoriev I.V."/>
            <person name="Miller A.N."/>
            <person name="O'Donnell K."/>
            <person name="Stajich J.E."/>
            <person name="Bonito G."/>
        </authorList>
    </citation>
    <scope>NUCLEOTIDE SEQUENCE</scope>
    <source>
        <strain evidence="10">NVP1</strain>
    </source>
</reference>
<organism evidence="10 11">
    <name type="scientific">Podila minutissima</name>
    <dbReference type="NCBI Taxonomy" id="64525"/>
    <lineage>
        <taxon>Eukaryota</taxon>
        <taxon>Fungi</taxon>
        <taxon>Fungi incertae sedis</taxon>
        <taxon>Mucoromycota</taxon>
        <taxon>Mortierellomycotina</taxon>
        <taxon>Mortierellomycetes</taxon>
        <taxon>Mortierellales</taxon>
        <taxon>Mortierellaceae</taxon>
        <taxon>Podila</taxon>
    </lineage>
</organism>
<dbReference type="Gene3D" id="3.40.50.11350">
    <property type="match status" value="1"/>
</dbReference>
<comment type="pathway">
    <text evidence="2">Protein modification; protein glycosylation.</text>
</comment>
<dbReference type="GO" id="GO:0006004">
    <property type="term" value="P:fucose metabolic process"/>
    <property type="evidence" value="ECO:0007669"/>
    <property type="project" value="UniProtKB-KW"/>
</dbReference>
<keyword evidence="4" id="KW-0256">Endoplasmic reticulum</keyword>
<evidence type="ECO:0000313" key="10">
    <source>
        <dbReference type="EMBL" id="KAF9330396.1"/>
    </source>
</evidence>
<evidence type="ECO:0000256" key="7">
    <source>
        <dbReference type="ARBA" id="ARBA00025803"/>
    </source>
</evidence>
<feature type="region of interest" description="Disordered" evidence="9">
    <location>
        <begin position="1"/>
        <end position="105"/>
    </location>
</feature>
<gene>
    <name evidence="10" type="ORF">BG006_006666</name>
</gene>
<dbReference type="Gene3D" id="3.40.50.11340">
    <property type="match status" value="1"/>
</dbReference>
<name>A0A9P5VLA5_9FUNG</name>
<dbReference type="PANTHER" id="PTHR13398">
    <property type="entry name" value="GDP-FUCOSE PROTEIN O-FUCOSYLTRANSFERASE 2"/>
    <property type="match status" value="1"/>
</dbReference>
<feature type="compositionally biased region" description="Basic and acidic residues" evidence="9">
    <location>
        <begin position="42"/>
        <end position="70"/>
    </location>
</feature>
<evidence type="ECO:0000256" key="9">
    <source>
        <dbReference type="SAM" id="MobiDB-lite"/>
    </source>
</evidence>
<accession>A0A9P5VLA5</accession>
<evidence type="ECO:0000256" key="3">
    <source>
        <dbReference type="ARBA" id="ARBA00022679"/>
    </source>
</evidence>
<keyword evidence="11" id="KW-1185">Reference proteome</keyword>
<evidence type="ECO:0000256" key="1">
    <source>
        <dbReference type="ARBA" id="ARBA00004240"/>
    </source>
</evidence>
<evidence type="ECO:0000256" key="2">
    <source>
        <dbReference type="ARBA" id="ARBA00004922"/>
    </source>
</evidence>
<dbReference type="GO" id="GO:0046922">
    <property type="term" value="F:peptide-O-fucosyltransferase activity"/>
    <property type="evidence" value="ECO:0007669"/>
    <property type="project" value="InterPro"/>
</dbReference>
<comment type="similarity">
    <text evidence="7">Belongs to the glycosyltransferase 68 family.</text>
</comment>
<evidence type="ECO:0000256" key="5">
    <source>
        <dbReference type="ARBA" id="ARBA00023253"/>
    </source>
</evidence>
<keyword evidence="5" id="KW-0294">Fucose metabolism</keyword>
<dbReference type="InterPro" id="IPR045130">
    <property type="entry name" value="OFUT2-like"/>
</dbReference>
<dbReference type="Pfam" id="PF10250">
    <property type="entry name" value="O-FucT"/>
    <property type="match status" value="1"/>
</dbReference>
<proteinExistence type="inferred from homology"/>
<comment type="caution">
    <text evidence="10">The sequence shown here is derived from an EMBL/GenBank/DDBJ whole genome shotgun (WGS) entry which is preliminary data.</text>
</comment>
<sequence length="571" mass="65488">MILGESSMTIEEPDREQVKTKATHPWGLLYGNPEIEWARTGSDNKDTTNDDHDTNHDHFNDRLAKNDSPSERVQQGNQYNDAEDNERTDPVNPIDEDPVFDVDQEDMEVDEVKEYEDEDDSDSTPQQAYASIWNENAEALTEDDYLELEEDYQAMAQPGQTFASRLDQVSQEDLARKAELQRSGNDDMSTPVAKYMIYLPAEGLTNQFFGMLRAIMVAKSLGRTLVLPPIMSSRHNEGKNNQPWSSFFDLPTFAHLTGVNMIEIKDLRDPGLESTKIEPLECHVALGVGSLRILDDTATNFLEQWKLEFRSMSAISSRPLLEIETSEFDDMVSLLRSQEQERLLCLTNVNKVEVPVNTEWDLYGQYFYFSPRTENLFERIFLRLQRSRSVSRQTRLSHMYENDNNVHHDFGASLEMDRTTLIPKGGRPRHLGTPTQNAPFIVIHIRRQDFIEFCQTRFQHQLQQCLPTAQDLLQRLQEVLVDRPELRGVPVYVVTDEDRTQKLAEIRAMGWQIVNHNRLGTATALGPFGPPILDQMLMAKAQVVIGVRPSAFFRVAAHRQRDWNGRQAVSV</sequence>
<evidence type="ECO:0000256" key="4">
    <source>
        <dbReference type="ARBA" id="ARBA00022824"/>
    </source>
</evidence>
<dbReference type="AlphaFoldDB" id="A0A9P5VLA5"/>
<comment type="subcellular location">
    <subcellularLocation>
        <location evidence="1">Endoplasmic reticulum</location>
    </subcellularLocation>
</comment>
<evidence type="ECO:0000256" key="6">
    <source>
        <dbReference type="ARBA" id="ARBA00023277"/>
    </source>
</evidence>
<feature type="compositionally biased region" description="Polar residues" evidence="9">
    <location>
        <begin position="71"/>
        <end position="80"/>
    </location>
</feature>
<dbReference type="CDD" id="cd11296">
    <property type="entry name" value="O-FucT_like"/>
    <property type="match status" value="1"/>
</dbReference>
<keyword evidence="6" id="KW-0119">Carbohydrate metabolism</keyword>
<protein>
    <recommendedName>
        <fullName evidence="8">GDP-fucose protein O-fucosyltransferase 2</fullName>
    </recommendedName>
</protein>
<dbReference type="GO" id="GO:0005783">
    <property type="term" value="C:endoplasmic reticulum"/>
    <property type="evidence" value="ECO:0007669"/>
    <property type="project" value="UniProtKB-SubCell"/>
</dbReference>
<dbReference type="PANTHER" id="PTHR13398:SF0">
    <property type="entry name" value="GDP-FUCOSE PROTEIN O-FUCOSYLTRANSFERASE 2"/>
    <property type="match status" value="1"/>
</dbReference>
<dbReference type="EMBL" id="JAAAUY010000400">
    <property type="protein sequence ID" value="KAF9330396.1"/>
    <property type="molecule type" value="Genomic_DNA"/>
</dbReference>
<feature type="compositionally biased region" description="Acidic residues" evidence="9">
    <location>
        <begin position="94"/>
        <end position="105"/>
    </location>
</feature>